<dbReference type="Pfam" id="PF00491">
    <property type="entry name" value="Arginase"/>
    <property type="match status" value="1"/>
</dbReference>
<dbReference type="CDD" id="cd09999">
    <property type="entry name" value="Arginase-like_1"/>
    <property type="match status" value="1"/>
</dbReference>
<dbReference type="PIRSF" id="PIRSF036979">
    <property type="entry name" value="Arginase"/>
    <property type="match status" value="1"/>
</dbReference>
<dbReference type="SUPFAM" id="SSF52768">
    <property type="entry name" value="Arginase/deacetylase"/>
    <property type="match status" value="1"/>
</dbReference>
<dbReference type="Proteomes" id="UP000595046">
    <property type="component" value="Chromosome"/>
</dbReference>
<dbReference type="GO" id="GO:0004053">
    <property type="term" value="F:arginase activity"/>
    <property type="evidence" value="ECO:0007669"/>
    <property type="project" value="TreeGrafter"/>
</dbReference>
<proteinExistence type="inferred from homology"/>
<dbReference type="PANTHER" id="PTHR43782:SF3">
    <property type="entry name" value="ARGINASE"/>
    <property type="match status" value="1"/>
</dbReference>
<dbReference type="AlphaFoldDB" id="A0A7T1T2Z4"/>
<dbReference type="Gene3D" id="3.40.800.10">
    <property type="entry name" value="Ureohydrolase domain"/>
    <property type="match status" value="1"/>
</dbReference>
<dbReference type="RefSeq" id="WP_197348967.1">
    <property type="nucleotide sequence ID" value="NZ_CP048882.1"/>
</dbReference>
<accession>A0A7T1T2Z4</accession>
<dbReference type="EMBL" id="CP048882">
    <property type="protein sequence ID" value="QPP05458.1"/>
    <property type="molecule type" value="Genomic_DNA"/>
</dbReference>
<keyword evidence="3" id="KW-0464">Manganese</keyword>
<keyword evidence="1" id="KW-0479">Metal-binding</keyword>
<evidence type="ECO:0000256" key="4">
    <source>
        <dbReference type="PROSITE-ProRule" id="PRU00742"/>
    </source>
</evidence>
<keyword evidence="2" id="KW-0378">Hydrolase</keyword>
<evidence type="ECO:0000313" key="6">
    <source>
        <dbReference type="Proteomes" id="UP000595046"/>
    </source>
</evidence>
<evidence type="ECO:0000256" key="3">
    <source>
        <dbReference type="ARBA" id="ARBA00023211"/>
    </source>
</evidence>
<evidence type="ECO:0000313" key="5">
    <source>
        <dbReference type="EMBL" id="QPP05458.1"/>
    </source>
</evidence>
<organism evidence="5 6">
    <name type="scientific">Streptomyces bathyalis</name>
    <dbReference type="NCBI Taxonomy" id="2710756"/>
    <lineage>
        <taxon>Bacteria</taxon>
        <taxon>Bacillati</taxon>
        <taxon>Actinomycetota</taxon>
        <taxon>Actinomycetes</taxon>
        <taxon>Kitasatosporales</taxon>
        <taxon>Streptomycetaceae</taxon>
        <taxon>Streptomyces</taxon>
    </lineage>
</organism>
<gene>
    <name evidence="5" type="ORF">G4Z16_02545</name>
</gene>
<name>A0A7T1T2Z4_9ACTN</name>
<dbReference type="InterPro" id="IPR006035">
    <property type="entry name" value="Ureohydrolase"/>
</dbReference>
<comment type="similarity">
    <text evidence="4">Belongs to the arginase family.</text>
</comment>
<dbReference type="PRINTS" id="PR00116">
    <property type="entry name" value="ARGINASE"/>
</dbReference>
<sequence length="293" mass="30522">MRLIGVPFNSAGRSDGVARAPRALREAGLIDVPPGGLRDAGDVDVGVLDPGRDARSGLISPGSLETTIASVHKAVADGLRAGDRPLVLGGDCPVLLGALSGAAEAAGDVGLLFVDGHEDAWPPDRSTTGEAADCELGLLLGLHRENLPQSLVRLLPTLAPDAVVALGPRDAGELAAYGIPSVAGRIRMRTGADLAWQPGAAAAYARESTEQLHRRTGNWWLHIDLDVLSTDALPAVDYPQPGGLTWPELELLTTTALGATGCVGITLCIYNPDLDSGRHHARRIADFARLLMS</sequence>
<dbReference type="GO" id="GO:0005829">
    <property type="term" value="C:cytosol"/>
    <property type="evidence" value="ECO:0007669"/>
    <property type="project" value="TreeGrafter"/>
</dbReference>
<dbReference type="KEGG" id="sbat:G4Z16_02545"/>
<evidence type="ECO:0000256" key="1">
    <source>
        <dbReference type="ARBA" id="ARBA00022723"/>
    </source>
</evidence>
<dbReference type="PROSITE" id="PS51409">
    <property type="entry name" value="ARGINASE_2"/>
    <property type="match status" value="1"/>
</dbReference>
<dbReference type="GO" id="GO:0030145">
    <property type="term" value="F:manganese ion binding"/>
    <property type="evidence" value="ECO:0007669"/>
    <property type="project" value="TreeGrafter"/>
</dbReference>
<reference evidence="6" key="1">
    <citation type="submission" date="2020-02" db="EMBL/GenBank/DDBJ databases">
        <title>Streptomyces sp. ASO4wet.</title>
        <authorList>
            <person name="Risdian C."/>
            <person name="Landwehr W."/>
            <person name="Schupp P."/>
            <person name="Wink J."/>
        </authorList>
    </citation>
    <scope>NUCLEOTIDE SEQUENCE [LARGE SCALE GENOMIC DNA]</scope>
    <source>
        <strain evidence="6">ASO4wet</strain>
    </source>
</reference>
<evidence type="ECO:0000256" key="2">
    <source>
        <dbReference type="ARBA" id="ARBA00022801"/>
    </source>
</evidence>
<dbReference type="PANTHER" id="PTHR43782">
    <property type="entry name" value="ARGINASE"/>
    <property type="match status" value="1"/>
</dbReference>
<protein>
    <submittedName>
        <fullName evidence="5">Arginase family protein</fullName>
    </submittedName>
</protein>
<dbReference type="InterPro" id="IPR023696">
    <property type="entry name" value="Ureohydrolase_dom_sf"/>
</dbReference>
<keyword evidence="6" id="KW-1185">Reference proteome</keyword>